<gene>
    <name evidence="1" type="ORF">EP51_05335</name>
</gene>
<evidence type="ECO:0000313" key="2">
    <source>
        <dbReference type="Proteomes" id="UP000028488"/>
    </source>
</evidence>
<dbReference type="eggNOG" id="ENOG5031VSF">
    <property type="taxonomic scope" value="Bacteria"/>
</dbReference>
<reference evidence="1 2" key="1">
    <citation type="submission" date="2014-07" db="EMBL/GenBank/DDBJ databases">
        <title>Genome Sequence of Rhodococcus opacus Strain R7, a Biodegrader of Mono- and Polycyclic Aromatic Hydrocarbons.</title>
        <authorList>
            <person name="Di Gennaro P."/>
            <person name="Zampolli J."/>
            <person name="Presti I."/>
            <person name="Cappelletti M."/>
            <person name="D'Ursi P."/>
            <person name="Orro A."/>
            <person name="Mezzelani A."/>
            <person name="Milanesi L."/>
        </authorList>
    </citation>
    <scope>NUCLEOTIDE SEQUENCE [LARGE SCALE GENOMIC DNA]</scope>
    <source>
        <strain evidence="1 2">R7</strain>
    </source>
</reference>
<dbReference type="RefSeq" id="WP_128638721.1">
    <property type="nucleotide sequence ID" value="NZ_CP008947.1"/>
</dbReference>
<sequence length="206" mass="22972">MTQTLLDKRLYDVLNAVALKKMATAAAVSEIVNLDTDQVRDIFAELADSDYLALMGETALPTDASGPVLVDSAAALYGQIRTDPSVLQVADKFEDVNSRFLRTMSSWQQIEVAGRKLANDHSDSAYDAKVISTIERLVSRLEGLLEALSEKDARFRTYIGRFERSLEKVDAGDIAFVSDPTKDSVHNVWFEFHEDLLRTLGRARKE</sequence>
<accession>A0A076EFT4</accession>
<name>A0A076EFT4_RHOOP</name>
<dbReference type="AlphaFoldDB" id="A0A076EFT4"/>
<protein>
    <submittedName>
        <fullName evidence="1">Uncharacterized protein</fullName>
    </submittedName>
</protein>
<organism evidence="1 2">
    <name type="scientific">Rhodococcus opacus</name>
    <name type="common">Nocardia opaca</name>
    <dbReference type="NCBI Taxonomy" id="37919"/>
    <lineage>
        <taxon>Bacteria</taxon>
        <taxon>Bacillati</taxon>
        <taxon>Actinomycetota</taxon>
        <taxon>Actinomycetes</taxon>
        <taxon>Mycobacteriales</taxon>
        <taxon>Nocardiaceae</taxon>
        <taxon>Rhodococcus</taxon>
    </lineage>
</organism>
<proteinExistence type="predicted"/>
<dbReference type="Proteomes" id="UP000028488">
    <property type="component" value="Chromosome"/>
</dbReference>
<dbReference type="EMBL" id="CP008947">
    <property type="protein sequence ID" value="AII04057.1"/>
    <property type="molecule type" value="Genomic_DNA"/>
</dbReference>
<evidence type="ECO:0000313" key="1">
    <source>
        <dbReference type="EMBL" id="AII04057.1"/>
    </source>
</evidence>